<dbReference type="EMBL" id="JAFLRD010000006">
    <property type="protein sequence ID" value="MBO0415503.1"/>
    <property type="molecule type" value="Genomic_DNA"/>
</dbReference>
<accession>A0ABS3GKC5</accession>
<sequence length="319" mass="34835">MNTRFVEAFIWVARLGSFRAAADRLFLTQAAISHRIAALEQELGGRVFERKPRGLRLTPLGSRLLPYGERLLELEAEIMQLDQPGAPLLGLVRIGVIESVAHTWLVRFLQRLQSKHPGIEVQLSSETTEKLRHSLRAAEIDIALQSDAALGDGIVSRPCLPLAMGWVGPPGKARPEEASLGQLLRTPIITMSRGSQPYLAVKDLYRKARLPPGKVHCVSSIAALARLVQAGFGYALLPLAPVRDKIERGDLRWIPCAQPLPAQQLVVSHLERDASEAINLAAELACRESDDFVRALPAPYAPPAELALIDGPSCADKKS</sequence>
<evidence type="ECO:0000256" key="2">
    <source>
        <dbReference type="ARBA" id="ARBA00023015"/>
    </source>
</evidence>
<evidence type="ECO:0000256" key="4">
    <source>
        <dbReference type="ARBA" id="ARBA00023163"/>
    </source>
</evidence>
<dbReference type="InterPro" id="IPR036388">
    <property type="entry name" value="WH-like_DNA-bd_sf"/>
</dbReference>
<keyword evidence="3" id="KW-0238">DNA-binding</keyword>
<evidence type="ECO:0000256" key="1">
    <source>
        <dbReference type="ARBA" id="ARBA00009437"/>
    </source>
</evidence>
<keyword evidence="7" id="KW-1185">Reference proteome</keyword>
<keyword evidence="4" id="KW-0804">Transcription</keyword>
<dbReference type="SUPFAM" id="SSF46785">
    <property type="entry name" value="Winged helix' DNA-binding domain"/>
    <property type="match status" value="1"/>
</dbReference>
<dbReference type="Gene3D" id="3.40.190.290">
    <property type="match status" value="1"/>
</dbReference>
<name>A0ABS3GKC5_9NEIS</name>
<dbReference type="PRINTS" id="PR00039">
    <property type="entry name" value="HTHLYSR"/>
</dbReference>
<dbReference type="Pfam" id="PF03466">
    <property type="entry name" value="LysR_substrate"/>
    <property type="match status" value="1"/>
</dbReference>
<dbReference type="Pfam" id="PF00126">
    <property type="entry name" value="HTH_1"/>
    <property type="match status" value="1"/>
</dbReference>
<dbReference type="InterPro" id="IPR005119">
    <property type="entry name" value="LysR_subst-bd"/>
</dbReference>
<dbReference type="InterPro" id="IPR036390">
    <property type="entry name" value="WH_DNA-bd_sf"/>
</dbReference>
<dbReference type="PANTHER" id="PTHR30126:SF77">
    <property type="entry name" value="TRANSCRIPTIONAL REGULATORY PROTEIN"/>
    <property type="match status" value="1"/>
</dbReference>
<dbReference type="SUPFAM" id="SSF53850">
    <property type="entry name" value="Periplasmic binding protein-like II"/>
    <property type="match status" value="1"/>
</dbReference>
<evidence type="ECO:0000313" key="6">
    <source>
        <dbReference type="EMBL" id="MBO0415503.1"/>
    </source>
</evidence>
<evidence type="ECO:0000259" key="5">
    <source>
        <dbReference type="PROSITE" id="PS50931"/>
    </source>
</evidence>
<dbReference type="CDD" id="cd05466">
    <property type="entry name" value="PBP2_LTTR_substrate"/>
    <property type="match status" value="1"/>
</dbReference>
<dbReference type="RefSeq" id="WP_052051957.1">
    <property type="nucleotide sequence ID" value="NZ_JAEILV010000005.1"/>
</dbReference>
<comment type="similarity">
    <text evidence="1">Belongs to the LysR transcriptional regulatory family.</text>
</comment>
<evidence type="ECO:0000313" key="7">
    <source>
        <dbReference type="Proteomes" id="UP000664349"/>
    </source>
</evidence>
<organism evidence="6 7">
    <name type="scientific">Chromobacterium haemolyticum</name>
    <dbReference type="NCBI Taxonomy" id="394935"/>
    <lineage>
        <taxon>Bacteria</taxon>
        <taxon>Pseudomonadati</taxon>
        <taxon>Pseudomonadota</taxon>
        <taxon>Betaproteobacteria</taxon>
        <taxon>Neisseriales</taxon>
        <taxon>Chromobacteriaceae</taxon>
        <taxon>Chromobacterium</taxon>
    </lineage>
</organism>
<comment type="caution">
    <text evidence="6">The sequence shown here is derived from an EMBL/GenBank/DDBJ whole genome shotgun (WGS) entry which is preliminary data.</text>
</comment>
<dbReference type="PANTHER" id="PTHR30126">
    <property type="entry name" value="HTH-TYPE TRANSCRIPTIONAL REGULATOR"/>
    <property type="match status" value="1"/>
</dbReference>
<reference evidence="6 7" key="1">
    <citation type="submission" date="2021-03" db="EMBL/GenBank/DDBJ databases">
        <title>First Case of infection caused by Chromobacterium haemolyticum derived from water in China.</title>
        <authorList>
            <person name="Chen J."/>
            <person name="Liu C."/>
        </authorList>
    </citation>
    <scope>NUCLEOTIDE SEQUENCE [LARGE SCALE GENOMIC DNA]</scope>
    <source>
        <strain evidence="6 7">WJ-5</strain>
    </source>
</reference>
<gene>
    <name evidence="6" type="ORF">J1C50_08260</name>
</gene>
<dbReference type="Gene3D" id="1.10.10.10">
    <property type="entry name" value="Winged helix-like DNA-binding domain superfamily/Winged helix DNA-binding domain"/>
    <property type="match status" value="1"/>
</dbReference>
<dbReference type="Proteomes" id="UP000664349">
    <property type="component" value="Unassembled WGS sequence"/>
</dbReference>
<evidence type="ECO:0000256" key="3">
    <source>
        <dbReference type="ARBA" id="ARBA00023125"/>
    </source>
</evidence>
<protein>
    <submittedName>
        <fullName evidence="6">LysR family transcriptional regulator</fullName>
    </submittedName>
</protein>
<feature type="domain" description="HTH lysR-type" evidence="5">
    <location>
        <begin position="1"/>
        <end position="58"/>
    </location>
</feature>
<dbReference type="InterPro" id="IPR000847">
    <property type="entry name" value="LysR_HTH_N"/>
</dbReference>
<proteinExistence type="inferred from homology"/>
<dbReference type="PROSITE" id="PS50931">
    <property type="entry name" value="HTH_LYSR"/>
    <property type="match status" value="1"/>
</dbReference>
<keyword evidence="2" id="KW-0805">Transcription regulation</keyword>